<proteinExistence type="predicted"/>
<organism evidence="1 2">
    <name type="scientific">Undibacterium danionis</name>
    <dbReference type="NCBI Taxonomy" id="1812100"/>
    <lineage>
        <taxon>Bacteria</taxon>
        <taxon>Pseudomonadati</taxon>
        <taxon>Pseudomonadota</taxon>
        <taxon>Betaproteobacteria</taxon>
        <taxon>Burkholderiales</taxon>
        <taxon>Oxalobacteraceae</taxon>
        <taxon>Undibacterium</taxon>
    </lineage>
</organism>
<sequence length="143" mass="16253">MNTHQLSERLAEEGCNPHLYAIGTRGNASDAFCLTHNGTEWQIYYTERGRDDAPIYVSKEEPLACEFFFKHIMEMRHDHCVGIFRSQEDANRLTAKLKEGDIQSWQDKIPYGGARAPRFRVFVVGKAIFAAQAIIEELSSGKT</sequence>
<reference evidence="1 2" key="1">
    <citation type="submission" date="2024-09" db="EMBL/GenBank/DDBJ databases">
        <authorList>
            <person name="Sun Q."/>
            <person name="Mori K."/>
        </authorList>
    </citation>
    <scope>NUCLEOTIDE SEQUENCE [LARGE SCALE GENOMIC DNA]</scope>
    <source>
        <strain evidence="1 2">CCM 8677</strain>
    </source>
</reference>
<gene>
    <name evidence="1" type="ORF">ACFFJH_05410</name>
</gene>
<dbReference type="RefSeq" id="WP_390210671.1">
    <property type="nucleotide sequence ID" value="NZ_JBHLXJ010000005.1"/>
</dbReference>
<dbReference type="EMBL" id="JBHLXJ010000005">
    <property type="protein sequence ID" value="MFC0349234.1"/>
    <property type="molecule type" value="Genomic_DNA"/>
</dbReference>
<protein>
    <submittedName>
        <fullName evidence="1">SPOR domain-containing protein</fullName>
    </submittedName>
</protein>
<evidence type="ECO:0000313" key="2">
    <source>
        <dbReference type="Proteomes" id="UP001589844"/>
    </source>
</evidence>
<comment type="caution">
    <text evidence="1">The sequence shown here is derived from an EMBL/GenBank/DDBJ whole genome shotgun (WGS) entry which is preliminary data.</text>
</comment>
<evidence type="ECO:0000313" key="1">
    <source>
        <dbReference type="EMBL" id="MFC0349234.1"/>
    </source>
</evidence>
<name>A0ABV6IBN2_9BURK</name>
<dbReference type="Proteomes" id="UP001589844">
    <property type="component" value="Unassembled WGS sequence"/>
</dbReference>
<accession>A0ABV6IBN2</accession>
<keyword evidence="2" id="KW-1185">Reference proteome</keyword>